<dbReference type="EMBL" id="ABOX02000007">
    <property type="protein sequence ID" value="EEF61901.1"/>
    <property type="molecule type" value="Genomic_DNA"/>
</dbReference>
<accession>B9XE10</accession>
<keyword evidence="2" id="KW-1185">Reference proteome</keyword>
<proteinExistence type="predicted"/>
<dbReference type="AlphaFoldDB" id="B9XE10"/>
<evidence type="ECO:0000313" key="1">
    <source>
        <dbReference type="EMBL" id="EEF61901.1"/>
    </source>
</evidence>
<dbReference type="Proteomes" id="UP000003688">
    <property type="component" value="Unassembled WGS sequence"/>
</dbReference>
<evidence type="ECO:0000313" key="2">
    <source>
        <dbReference type="Proteomes" id="UP000003688"/>
    </source>
</evidence>
<organism evidence="1 2">
    <name type="scientific">Pedosphaera parvula (strain Ellin514)</name>
    <dbReference type="NCBI Taxonomy" id="320771"/>
    <lineage>
        <taxon>Bacteria</taxon>
        <taxon>Pseudomonadati</taxon>
        <taxon>Verrucomicrobiota</taxon>
        <taxon>Pedosphaerae</taxon>
        <taxon>Pedosphaerales</taxon>
        <taxon>Pedosphaeraceae</taxon>
        <taxon>Pedosphaera</taxon>
    </lineage>
</organism>
<sequence length="98" mass="11072">MIQKERGVMNLSAEHISYPNQVNWKGAKFHFAREDIPFLNFLNFSTETHRATAQDFPRQNALGFSPNLIGTVLSWSLRASAPGSRRLLSTKMLHASGR</sequence>
<reference evidence="1 2" key="1">
    <citation type="journal article" date="2011" name="J. Bacteriol.">
        <title>Genome sequence of 'Pedosphaera parvula' Ellin514, an aerobic Verrucomicrobial isolate from pasture soil.</title>
        <authorList>
            <person name="Kant R."/>
            <person name="van Passel M.W."/>
            <person name="Sangwan P."/>
            <person name="Palva A."/>
            <person name="Lucas S."/>
            <person name="Copeland A."/>
            <person name="Lapidus A."/>
            <person name="Glavina Del Rio T."/>
            <person name="Dalin E."/>
            <person name="Tice H."/>
            <person name="Bruce D."/>
            <person name="Goodwin L."/>
            <person name="Pitluck S."/>
            <person name="Chertkov O."/>
            <person name="Larimer F.W."/>
            <person name="Land M.L."/>
            <person name="Hauser L."/>
            <person name="Brettin T.S."/>
            <person name="Detter J.C."/>
            <person name="Han S."/>
            <person name="de Vos W.M."/>
            <person name="Janssen P.H."/>
            <person name="Smidt H."/>
        </authorList>
    </citation>
    <scope>NUCLEOTIDE SEQUENCE [LARGE SCALE GENOMIC DNA]</scope>
    <source>
        <strain evidence="1 2">Ellin514</strain>
    </source>
</reference>
<name>B9XE10_PEDPL</name>
<comment type="caution">
    <text evidence="1">The sequence shown here is derived from an EMBL/GenBank/DDBJ whole genome shotgun (WGS) entry which is preliminary data.</text>
</comment>
<gene>
    <name evidence="1" type="ORF">Cflav_PD4564</name>
</gene>
<protein>
    <submittedName>
        <fullName evidence="1">Uncharacterized protein</fullName>
    </submittedName>
</protein>